<reference evidence="9 10" key="1">
    <citation type="submission" date="2017-08" db="EMBL/GenBank/DDBJ databases">
        <title>Acidophilic green algal genome provides insights into adaptation to an acidic environment.</title>
        <authorList>
            <person name="Hirooka S."/>
            <person name="Hirose Y."/>
            <person name="Kanesaki Y."/>
            <person name="Higuchi S."/>
            <person name="Fujiwara T."/>
            <person name="Onuma R."/>
            <person name="Era A."/>
            <person name="Ohbayashi R."/>
            <person name="Uzuka A."/>
            <person name="Nozaki H."/>
            <person name="Yoshikawa H."/>
            <person name="Miyagishima S.Y."/>
        </authorList>
    </citation>
    <scope>NUCLEOTIDE SEQUENCE [LARGE SCALE GENOMIC DNA]</scope>
    <source>
        <strain evidence="9 10">NIES-2499</strain>
    </source>
</reference>
<dbReference type="GO" id="GO:0003677">
    <property type="term" value="F:DNA binding"/>
    <property type="evidence" value="ECO:0007669"/>
    <property type="project" value="UniProtKB-KW"/>
</dbReference>
<keyword evidence="3" id="KW-0804">Transcription</keyword>
<sequence>MQANELGFDGKKNGNVDPAHFKGEETLVRLAPIAERLQREFSEPEITPEALADLLAQFLQFMEDIAGLNGTFKRQTKVPARIFRDFQGEGAVFAMAFRIFQIKKHRNISVDFSNSVRKREHLEIYMNVRRELEKLGHITAPKIFLDPTCTPQDQTRLKAVVQKLGGSIASTSGEDGISHHVYPFPPSGDPDDGQLYLRVQEFSGSKALVHWWYLPDSYDEWISREYAPDQLQADAPPSAGPWKVYVRWVYDSEKYNEWMNPTDYETKESQEEQEGAVAAAIPCHLGVEGESDEARMKMLVMKSSMEGVKVEVELSEVRAEGDLDSLHALISSSGGGDHNLCSDAKLMHNKDSAFKRKNDSLMEPLASLKRSKQLDGKDHVDNNMRGSGETANGSCHLTFPHVLKCSLRETTRVPTLSSNDGSMFSTQNMSKNLQKNKDTAATFVLEKLDKRGSLGCFQEYPSWFSLESIDEREKLEFPQIFSRRKWQGASPKEYKEIRNSLVALYEERNKDHTSSGMLNMPSARNHTLSIGRIVDAVTFTRIFEFMEENNIINRTKGYGTLSSGSRAAAEISLCNDSRGITMAAAVHGGNKFFLSSRKPFLNSRAMIDRGLPSRLYCNMMPSVPLTELRYQCTKMPAIEISPEAHAQGMFPEHLTSKDFARVSHRTIYERDEGGWSSQETFLLLNALEMFGDNWAEVAEHVGTKTQVQCMLHFLQLPIEDLFTSSLESAASVGVTKCNSSDTITPFMDSPNPILAQVAFLSSFISPMIAANYAKATLESLMEENCQASMEDELNVVNLSLRSIQDSCQTGLERARDIARSLSDQESLQHSNLISLATSLQAQKVDLKIRSLERVSEASMDEANSMEELRLNVK</sequence>
<evidence type="ECO:0000313" key="10">
    <source>
        <dbReference type="Proteomes" id="UP000232323"/>
    </source>
</evidence>
<evidence type="ECO:0000256" key="4">
    <source>
        <dbReference type="ARBA" id="ARBA00023242"/>
    </source>
</evidence>
<dbReference type="InterPro" id="IPR009057">
    <property type="entry name" value="Homeodomain-like_sf"/>
</dbReference>
<keyword evidence="4" id="KW-0539">Nucleus</keyword>
<dbReference type="InterPro" id="IPR017884">
    <property type="entry name" value="SANT_dom"/>
</dbReference>
<dbReference type="Gene3D" id="1.10.10.10">
    <property type="entry name" value="Winged helix-like DNA-binding domain superfamily/Winged helix DNA-binding domain"/>
    <property type="match status" value="1"/>
</dbReference>
<dbReference type="InterPro" id="IPR049898">
    <property type="entry name" value="MARR_BRCT_CHROMO"/>
</dbReference>
<feature type="domain" description="SANT" evidence="7">
    <location>
        <begin position="670"/>
        <end position="721"/>
    </location>
</feature>
<dbReference type="Proteomes" id="UP000232323">
    <property type="component" value="Unassembled WGS sequence"/>
</dbReference>
<feature type="domain" description="Myb-like" evidence="5">
    <location>
        <begin position="669"/>
        <end position="717"/>
    </location>
</feature>
<dbReference type="FunFam" id="1.10.10.60:FF:000014">
    <property type="entry name" value="SWI/SNF complex subunit SMARCC2 isoform C"/>
    <property type="match status" value="1"/>
</dbReference>
<dbReference type="SUPFAM" id="SSF52113">
    <property type="entry name" value="BRCT domain"/>
    <property type="match status" value="1"/>
</dbReference>
<dbReference type="SMART" id="SM00717">
    <property type="entry name" value="SANT"/>
    <property type="match status" value="1"/>
</dbReference>
<dbReference type="CDD" id="cd00167">
    <property type="entry name" value="SANT"/>
    <property type="match status" value="1"/>
</dbReference>
<dbReference type="InterPro" id="IPR032450">
    <property type="entry name" value="SMARCC_N"/>
</dbReference>
<evidence type="ECO:0008006" key="11">
    <source>
        <dbReference type="Google" id="ProtNLM"/>
    </source>
</evidence>
<dbReference type="Pfam" id="PF00249">
    <property type="entry name" value="Myb_DNA-binding"/>
    <property type="match status" value="1"/>
</dbReference>
<name>A0A250XNW1_9CHLO</name>
<accession>A0A250XNW1</accession>
<comment type="caution">
    <text evidence="9">The sequence shown here is derived from an EMBL/GenBank/DDBJ whole genome shotgun (WGS) entry which is preliminary data.</text>
</comment>
<dbReference type="Gene3D" id="1.10.10.60">
    <property type="entry name" value="Homeodomain-like"/>
    <property type="match status" value="1"/>
</dbReference>
<dbReference type="AlphaFoldDB" id="A0A250XNW1"/>
<dbReference type="PROSITE" id="PS51293">
    <property type="entry name" value="SANT"/>
    <property type="match status" value="1"/>
</dbReference>
<dbReference type="InterPro" id="IPR001005">
    <property type="entry name" value="SANT/Myb"/>
</dbReference>
<evidence type="ECO:0000259" key="5">
    <source>
        <dbReference type="PROSITE" id="PS50090"/>
    </source>
</evidence>
<organism evidence="9 10">
    <name type="scientific">Chlamydomonas eustigma</name>
    <dbReference type="NCBI Taxonomy" id="1157962"/>
    <lineage>
        <taxon>Eukaryota</taxon>
        <taxon>Viridiplantae</taxon>
        <taxon>Chlorophyta</taxon>
        <taxon>core chlorophytes</taxon>
        <taxon>Chlorophyceae</taxon>
        <taxon>CS clade</taxon>
        <taxon>Chlamydomonadales</taxon>
        <taxon>Chlamydomonadaceae</taxon>
        <taxon>Chlamydomonas</taxon>
    </lineage>
</organism>
<dbReference type="GO" id="GO:0005634">
    <property type="term" value="C:nucleus"/>
    <property type="evidence" value="ECO:0007669"/>
    <property type="project" value="UniProtKB-ARBA"/>
</dbReference>
<dbReference type="PANTHER" id="PTHR12802:SF41">
    <property type="entry name" value="BRAHMA ASSOCIATED PROTEIN 155 KDA"/>
    <property type="match status" value="1"/>
</dbReference>
<evidence type="ECO:0000256" key="1">
    <source>
        <dbReference type="ARBA" id="ARBA00023015"/>
    </source>
</evidence>
<gene>
    <name evidence="9" type="ORF">CEUSTIGMA_g12023.t1</name>
</gene>
<keyword evidence="10" id="KW-1185">Reference proteome</keyword>
<keyword evidence="2" id="KW-0238">DNA-binding</keyword>
<dbReference type="PANTHER" id="PTHR12802">
    <property type="entry name" value="SWI/SNF COMPLEX-RELATED"/>
    <property type="match status" value="1"/>
</dbReference>
<evidence type="ECO:0000313" key="9">
    <source>
        <dbReference type="EMBL" id="GAX84602.1"/>
    </source>
</evidence>
<dbReference type="PROSITE" id="PS52032">
    <property type="entry name" value="MARR_BRCT_CHROMO"/>
    <property type="match status" value="1"/>
</dbReference>
<dbReference type="PROSITE" id="PS50934">
    <property type="entry name" value="SWIRM"/>
    <property type="match status" value="1"/>
</dbReference>
<feature type="domain" description="SWIRM" evidence="6">
    <location>
        <begin position="455"/>
        <end position="563"/>
    </location>
</feature>
<dbReference type="STRING" id="1157962.A0A250XNW1"/>
<evidence type="ECO:0000256" key="3">
    <source>
        <dbReference type="ARBA" id="ARBA00023163"/>
    </source>
</evidence>
<dbReference type="EMBL" id="BEGY01000129">
    <property type="protein sequence ID" value="GAX84602.1"/>
    <property type="molecule type" value="Genomic_DNA"/>
</dbReference>
<protein>
    <recommendedName>
        <fullName evidence="11">SANT domain-containing protein</fullName>
    </recommendedName>
</protein>
<dbReference type="OrthoDB" id="118550at2759"/>
<evidence type="ECO:0000259" key="7">
    <source>
        <dbReference type="PROSITE" id="PS51293"/>
    </source>
</evidence>
<dbReference type="SUPFAM" id="SSF46689">
    <property type="entry name" value="Homeodomain-like"/>
    <property type="match status" value="2"/>
</dbReference>
<dbReference type="PROSITE" id="PS50090">
    <property type="entry name" value="MYB_LIKE"/>
    <property type="match status" value="1"/>
</dbReference>
<dbReference type="Pfam" id="PF16496">
    <property type="entry name" value="SWIRM-assoc_2"/>
    <property type="match status" value="1"/>
</dbReference>
<proteinExistence type="predicted"/>
<evidence type="ECO:0000259" key="8">
    <source>
        <dbReference type="PROSITE" id="PS52032"/>
    </source>
</evidence>
<keyword evidence="1" id="KW-0805">Transcription regulation</keyword>
<dbReference type="InterPro" id="IPR007526">
    <property type="entry name" value="SWIRM"/>
</dbReference>
<feature type="domain" description="Chromo" evidence="8">
    <location>
        <begin position="6"/>
        <end position="281"/>
    </location>
</feature>
<dbReference type="Pfam" id="PF04433">
    <property type="entry name" value="SWIRM"/>
    <property type="match status" value="1"/>
</dbReference>
<evidence type="ECO:0000259" key="6">
    <source>
        <dbReference type="PROSITE" id="PS50934"/>
    </source>
</evidence>
<evidence type="ECO:0000256" key="2">
    <source>
        <dbReference type="ARBA" id="ARBA00023125"/>
    </source>
</evidence>
<dbReference type="InterPro" id="IPR036388">
    <property type="entry name" value="WH-like_DNA-bd_sf"/>
</dbReference>
<dbReference type="InterPro" id="IPR036420">
    <property type="entry name" value="BRCT_dom_sf"/>
</dbReference>